<evidence type="ECO:0000313" key="1">
    <source>
        <dbReference type="EMBL" id="MST81417.1"/>
    </source>
</evidence>
<dbReference type="Proteomes" id="UP000466864">
    <property type="component" value="Unassembled WGS sequence"/>
</dbReference>
<sequence>MLLQIQVVMLDKTFDFRVNEKMPVSVMKRQILQELSLGGEGAFEGKSEDWTLVDADRECFPDENRSVEENHIRGGSTLLLL</sequence>
<evidence type="ECO:0000313" key="2">
    <source>
        <dbReference type="Proteomes" id="UP000466864"/>
    </source>
</evidence>
<gene>
    <name evidence="1" type="ORF">FYJ60_03670</name>
</gene>
<dbReference type="EMBL" id="VUMV01000002">
    <property type="protein sequence ID" value="MST81417.1"/>
    <property type="molecule type" value="Genomic_DNA"/>
</dbReference>
<evidence type="ECO:0008006" key="3">
    <source>
        <dbReference type="Google" id="ProtNLM"/>
    </source>
</evidence>
<dbReference type="AlphaFoldDB" id="A0A7X2P727"/>
<organism evidence="1 2">
    <name type="scientific">Bilifractor porci</name>
    <dbReference type="NCBI Taxonomy" id="2606636"/>
    <lineage>
        <taxon>Bacteria</taxon>
        <taxon>Bacillati</taxon>
        <taxon>Bacillota</taxon>
        <taxon>Clostridia</taxon>
        <taxon>Lachnospirales</taxon>
        <taxon>Lachnospiraceae</taxon>
        <taxon>Bilifractor</taxon>
    </lineage>
</organism>
<proteinExistence type="predicted"/>
<keyword evidence="2" id="KW-1185">Reference proteome</keyword>
<name>A0A7X2P727_9FIRM</name>
<accession>A0A7X2P727</accession>
<comment type="caution">
    <text evidence="1">The sequence shown here is derived from an EMBL/GenBank/DDBJ whole genome shotgun (WGS) entry which is preliminary data.</text>
</comment>
<dbReference type="RefSeq" id="WP_154457225.1">
    <property type="nucleotide sequence ID" value="NZ_VUMV01000002.1"/>
</dbReference>
<protein>
    <recommendedName>
        <fullName evidence="3">Ubiquitin-like domain-containing protein</fullName>
    </recommendedName>
</protein>
<reference evidence="1 2" key="1">
    <citation type="submission" date="2019-08" db="EMBL/GenBank/DDBJ databases">
        <title>In-depth cultivation of the pig gut microbiome towards novel bacterial diversity and tailored functional studies.</title>
        <authorList>
            <person name="Wylensek D."/>
            <person name="Hitch T.C.A."/>
            <person name="Clavel T."/>
        </authorList>
    </citation>
    <scope>NUCLEOTIDE SEQUENCE [LARGE SCALE GENOMIC DNA]</scope>
    <source>
        <strain evidence="1 2">Oil+RF-744-WCA-WT-13</strain>
    </source>
</reference>